<dbReference type="EC" id="2.7.7.65" evidence="2"/>
<dbReference type="FunFam" id="3.30.70.270:FF:000001">
    <property type="entry name" value="Diguanylate cyclase domain protein"/>
    <property type="match status" value="1"/>
</dbReference>
<dbReference type="NCBIfam" id="TIGR00254">
    <property type="entry name" value="GGDEF"/>
    <property type="match status" value="1"/>
</dbReference>
<dbReference type="InterPro" id="IPR000160">
    <property type="entry name" value="GGDEF_dom"/>
</dbReference>
<dbReference type="RefSeq" id="WP_047875731.1">
    <property type="nucleotide sequence ID" value="NZ_BMYC01000002.1"/>
</dbReference>
<evidence type="ECO:0000259" key="5">
    <source>
        <dbReference type="PROSITE" id="PS50887"/>
    </source>
</evidence>
<comment type="cofactor">
    <cofactor evidence="1">
        <name>Mg(2+)</name>
        <dbReference type="ChEBI" id="CHEBI:18420"/>
    </cofactor>
</comment>
<evidence type="ECO:0000256" key="3">
    <source>
        <dbReference type="ARBA" id="ARBA00034247"/>
    </source>
</evidence>
<proteinExistence type="predicted"/>
<evidence type="ECO:0000256" key="4">
    <source>
        <dbReference type="SAM" id="Coils"/>
    </source>
</evidence>
<dbReference type="SUPFAM" id="SSF55781">
    <property type="entry name" value="GAF domain-like"/>
    <property type="match status" value="1"/>
</dbReference>
<dbReference type="SUPFAM" id="SSF55073">
    <property type="entry name" value="Nucleotide cyclase"/>
    <property type="match status" value="1"/>
</dbReference>
<evidence type="ECO:0000313" key="6">
    <source>
        <dbReference type="EMBL" id="KLU99428.1"/>
    </source>
</evidence>
<name>A0A0J1GIU7_9GAMM</name>
<evidence type="ECO:0000256" key="1">
    <source>
        <dbReference type="ARBA" id="ARBA00001946"/>
    </source>
</evidence>
<evidence type="ECO:0000313" key="7">
    <source>
        <dbReference type="Proteomes" id="UP000036426"/>
    </source>
</evidence>
<comment type="caution">
    <text evidence="6">The sequence shown here is derived from an EMBL/GenBank/DDBJ whole genome shotgun (WGS) entry which is preliminary data.</text>
</comment>
<keyword evidence="4" id="KW-0175">Coiled coil</keyword>
<dbReference type="InterPro" id="IPR029016">
    <property type="entry name" value="GAF-like_dom_sf"/>
</dbReference>
<dbReference type="PANTHER" id="PTHR45138">
    <property type="entry name" value="REGULATORY COMPONENTS OF SENSORY TRANSDUCTION SYSTEM"/>
    <property type="match status" value="1"/>
</dbReference>
<reference evidence="6 7" key="1">
    <citation type="submission" date="2015-05" db="EMBL/GenBank/DDBJ databases">
        <title>Photobacterium galathea sp. nov.</title>
        <authorList>
            <person name="Machado H."/>
            <person name="Gram L."/>
        </authorList>
    </citation>
    <scope>NUCLEOTIDE SEQUENCE [LARGE SCALE GENOMIC DNA]</scope>
    <source>
        <strain evidence="6 7">DSM 25995</strain>
    </source>
</reference>
<feature type="domain" description="GGDEF" evidence="5">
    <location>
        <begin position="404"/>
        <end position="541"/>
    </location>
</feature>
<dbReference type="Pfam" id="PF00990">
    <property type="entry name" value="GGDEF"/>
    <property type="match status" value="1"/>
</dbReference>
<dbReference type="InterPro" id="IPR050469">
    <property type="entry name" value="Diguanylate_Cyclase"/>
</dbReference>
<dbReference type="InterPro" id="IPR029787">
    <property type="entry name" value="Nucleotide_cyclase"/>
</dbReference>
<organism evidence="6 7">
    <name type="scientific">Photobacterium aphoticum</name>
    <dbReference type="NCBI Taxonomy" id="754436"/>
    <lineage>
        <taxon>Bacteria</taxon>
        <taxon>Pseudomonadati</taxon>
        <taxon>Pseudomonadota</taxon>
        <taxon>Gammaproteobacteria</taxon>
        <taxon>Vibrionales</taxon>
        <taxon>Vibrionaceae</taxon>
        <taxon>Photobacterium</taxon>
    </lineage>
</organism>
<dbReference type="PROSITE" id="PS50887">
    <property type="entry name" value="GGDEF"/>
    <property type="match status" value="1"/>
</dbReference>
<keyword evidence="7" id="KW-1185">Reference proteome</keyword>
<dbReference type="Proteomes" id="UP000036426">
    <property type="component" value="Unassembled WGS sequence"/>
</dbReference>
<gene>
    <name evidence="6" type="ORF">ABT58_17495</name>
</gene>
<dbReference type="PANTHER" id="PTHR45138:SF9">
    <property type="entry name" value="DIGUANYLATE CYCLASE DGCM-RELATED"/>
    <property type="match status" value="1"/>
</dbReference>
<evidence type="ECO:0000256" key="2">
    <source>
        <dbReference type="ARBA" id="ARBA00012528"/>
    </source>
</evidence>
<protein>
    <recommendedName>
        <fullName evidence="2">diguanylate cyclase</fullName>
        <ecNumber evidence="2">2.7.7.65</ecNumber>
    </recommendedName>
</protein>
<dbReference type="Gene3D" id="3.30.450.40">
    <property type="match status" value="1"/>
</dbReference>
<dbReference type="GO" id="GO:0043709">
    <property type="term" value="P:cell adhesion involved in single-species biofilm formation"/>
    <property type="evidence" value="ECO:0007669"/>
    <property type="project" value="TreeGrafter"/>
</dbReference>
<dbReference type="AlphaFoldDB" id="A0A0J1GIU7"/>
<dbReference type="GO" id="GO:1902201">
    <property type="term" value="P:negative regulation of bacterial-type flagellum-dependent cell motility"/>
    <property type="evidence" value="ECO:0007669"/>
    <property type="project" value="TreeGrafter"/>
</dbReference>
<dbReference type="InterPro" id="IPR043128">
    <property type="entry name" value="Rev_trsase/Diguanyl_cyclase"/>
</dbReference>
<dbReference type="CDD" id="cd01949">
    <property type="entry name" value="GGDEF"/>
    <property type="match status" value="1"/>
</dbReference>
<dbReference type="Gene3D" id="3.30.70.270">
    <property type="match status" value="1"/>
</dbReference>
<dbReference type="EMBL" id="LDOV01000031">
    <property type="protein sequence ID" value="KLU99428.1"/>
    <property type="molecule type" value="Genomic_DNA"/>
</dbReference>
<dbReference type="GO" id="GO:0052621">
    <property type="term" value="F:diguanylate cyclase activity"/>
    <property type="evidence" value="ECO:0007669"/>
    <property type="project" value="UniProtKB-EC"/>
</dbReference>
<feature type="coiled-coil region" evidence="4">
    <location>
        <begin position="349"/>
        <end position="376"/>
    </location>
</feature>
<accession>A0A0J1GIU7</accession>
<dbReference type="SMART" id="SM00267">
    <property type="entry name" value="GGDEF"/>
    <property type="match status" value="1"/>
</dbReference>
<dbReference type="OrthoDB" id="9803824at2"/>
<comment type="catalytic activity">
    <reaction evidence="3">
        <text>2 GTP = 3',3'-c-di-GMP + 2 diphosphate</text>
        <dbReference type="Rhea" id="RHEA:24898"/>
        <dbReference type="ChEBI" id="CHEBI:33019"/>
        <dbReference type="ChEBI" id="CHEBI:37565"/>
        <dbReference type="ChEBI" id="CHEBI:58805"/>
        <dbReference type="EC" id="2.7.7.65"/>
    </reaction>
</comment>
<dbReference type="PATRIC" id="fig|754436.4.peg.3707"/>
<sequence>MAQHAPLTRFYHHLFSQWGKAHGLHTISELICHRLSMDFAVKKAVLIVAYKAHWKLLFSMHGEEVSHHFPPVEWPDYIGIPFYQITKAIRRGEPFVDDIGYNRRVWLPLKRHSVIMGCLVIDLPKISANEHLREDDFSQLATLLAAELDASLVNETIQDEHAGRRTAERELQIRLDEQHNLYLQLQALHDISFKLWRATSMDNMLFTAVDEAKRALCIDRLAIFLFKEHGRMQGTWGTDLQGNTVDERYFESAIPDMWFANHTVENKEYLVVEKNTPIIHDLKPVGVLGWSAYLSLWDEDTPIGWIACDNLISGGPIHDYQQHILKQFGFMVSQHFVRRKAEESLISLNAELEQRVTERTNELQRANAQLEIMSRQDPLTGVANRRMFDTRFIEEWRRAERHQLPISLLVIDVDHFKHYNDHYGHAAGDDCLRAIAQALSSLERRAGALFARYGGEEFVLLLPGQDNFAAKYAAKRALMTVQHLQLPRENGADSAPNIVTISVGGCTVIPSAQISPTKFFERTDAALYEAKSKGRNQYVIG</sequence>
<dbReference type="GO" id="GO:0005886">
    <property type="term" value="C:plasma membrane"/>
    <property type="evidence" value="ECO:0007669"/>
    <property type="project" value="TreeGrafter"/>
</dbReference>